<gene>
    <name evidence="2" type="ORF">NTE_01238</name>
</gene>
<proteinExistence type="predicted"/>
<feature type="domain" description="Transcription regulator AsnC/Lrp ligand binding" evidence="1">
    <location>
        <begin position="6"/>
        <end position="77"/>
    </location>
</feature>
<reference evidence="2 3" key="1">
    <citation type="journal article" date="2014" name="PLoS ONE">
        <title>Genome Sequence of Candidatus Nitrososphaera evergladensis from Group I.1b Enriched from Everglades Soil Reveals Novel Genomic Features of the Ammonia-Oxidizing Archaea.</title>
        <authorList>
            <person name="Zhalnina K.V."/>
            <person name="Dias R."/>
            <person name="Leonard M.T."/>
            <person name="Dorr de Quadros P."/>
            <person name="Camargo F.A."/>
            <person name="Drew J.C."/>
            <person name="Farmerie W.G."/>
            <person name="Daroub S.H."/>
            <person name="Triplett E.W."/>
        </authorList>
    </citation>
    <scope>NUCLEOTIDE SEQUENCE [LARGE SCALE GENOMIC DNA]</scope>
    <source>
        <strain evidence="2 3">SR1</strain>
    </source>
</reference>
<evidence type="ECO:0000259" key="1">
    <source>
        <dbReference type="Pfam" id="PF01037"/>
    </source>
</evidence>
<dbReference type="InterPro" id="IPR050684">
    <property type="entry name" value="HTH-Siroheme_Decarb"/>
</dbReference>
<dbReference type="GeneID" id="41597046"/>
<dbReference type="Gene3D" id="3.30.70.920">
    <property type="match status" value="1"/>
</dbReference>
<dbReference type="KEGG" id="nev:NTE_01238"/>
<evidence type="ECO:0000313" key="3">
    <source>
        <dbReference type="Proteomes" id="UP000028194"/>
    </source>
</evidence>
<organism evidence="2 3">
    <name type="scientific">Candidatus Nitrososphaera evergladensis SR1</name>
    <dbReference type="NCBI Taxonomy" id="1459636"/>
    <lineage>
        <taxon>Archaea</taxon>
        <taxon>Nitrososphaerota</taxon>
        <taxon>Nitrososphaeria</taxon>
        <taxon>Nitrososphaerales</taxon>
        <taxon>Nitrososphaeraceae</taxon>
        <taxon>Nitrososphaera</taxon>
    </lineage>
</organism>
<dbReference type="PANTHER" id="PTHR43413">
    <property type="entry name" value="TRANSCRIPTIONAL REGULATOR, ASNC FAMILY"/>
    <property type="match status" value="1"/>
</dbReference>
<accession>A0A075MQ52</accession>
<name>A0A075MQ52_9ARCH</name>
<dbReference type="Pfam" id="PF01037">
    <property type="entry name" value="AsnC_trans_reg"/>
    <property type="match status" value="1"/>
</dbReference>
<protein>
    <submittedName>
        <fullName evidence="2">Transcriptional regulator</fullName>
    </submittedName>
</protein>
<dbReference type="Proteomes" id="UP000028194">
    <property type="component" value="Chromosome"/>
</dbReference>
<dbReference type="PANTHER" id="PTHR43413:SF6">
    <property type="entry name" value="REGULATORY PROTEIN ASNC"/>
    <property type="match status" value="1"/>
</dbReference>
<dbReference type="SUPFAM" id="SSF54909">
    <property type="entry name" value="Dimeric alpha+beta barrel"/>
    <property type="match status" value="1"/>
</dbReference>
<dbReference type="EMBL" id="CP007174">
    <property type="protein sequence ID" value="AIF83308.1"/>
    <property type="molecule type" value="Genomic_DNA"/>
</dbReference>
<dbReference type="HOGENOM" id="CLU_170329_2_0_2"/>
<dbReference type="InterPro" id="IPR011008">
    <property type="entry name" value="Dimeric_a/b-barrel"/>
</dbReference>
<dbReference type="OrthoDB" id="8136at2157"/>
<dbReference type="STRING" id="1459636.NTE_01238"/>
<keyword evidence="3" id="KW-1185">Reference proteome</keyword>
<sequence>MPTGYILVNCTLGSEEKIINEIAKLPDVKEVRGTYGVHDIFVKVKSDNTESMNHVITNKIRKITGITSTVTLVVIEEQGGKG</sequence>
<dbReference type="InterPro" id="IPR019887">
    <property type="entry name" value="Tscrpt_reg_AsnC/Lrp_C"/>
</dbReference>
<dbReference type="RefSeq" id="WP_148700099.1">
    <property type="nucleotide sequence ID" value="NZ_CP007174.1"/>
</dbReference>
<evidence type="ECO:0000313" key="2">
    <source>
        <dbReference type="EMBL" id="AIF83308.1"/>
    </source>
</evidence>
<dbReference type="AlphaFoldDB" id="A0A075MQ52"/>
<dbReference type="eggNOG" id="arCOG01117">
    <property type="taxonomic scope" value="Archaea"/>
</dbReference>